<feature type="region of interest" description="Disordered" evidence="2">
    <location>
        <begin position="97"/>
        <end position="131"/>
    </location>
</feature>
<comment type="caution">
    <text evidence="3">The sequence shown here is derived from an EMBL/GenBank/DDBJ whole genome shotgun (WGS) entry which is preliminary data.</text>
</comment>
<dbReference type="AlphaFoldDB" id="A0A699GYS7"/>
<sequence>MIFDGMLRNSDNVFGQFLMYQRFIQTFLDKQLDGLPTHTEKYDVSFHTKKVFANMKRIGKGFFGKEKPLVPTMVGPGQVQMGEGGVDSLVRATTTASSLEAEHDSGNVAKTQTKATSNDPISKGTSSSDGSRCQDIIWDTYAHAKCERVSKMSNDELKRTNTAQQTKIDGLETRFKKLKKKHRSRTHKLKRLYKVGLTARVISSSDDEALDKEDTSKHERIDEIDVAKDITRVSTYNDVVQDEGIEDVGEEEVVEVFTTTKMIVDAAQVTTAIANIPVGVAETNVTTALTITTESTKTYVEVKLIEEPEMPKKRQHQIRADKELAVKLQAEIDEEDRLVTEKSQQVEEVNLVWDDVYTKIKADYEMAQRLKAKEQEQLTDAEKAKLFMKFLEKGRKFFPRALKNKSFAENQELFDKTMKRINNFVDFRTELVDESTKKDKVEIAQESYSKREGDELEQKSSKKQKVSDDKESEELKKCLKIIPDDVTIDATPLFVKNPIIYYKIYKEGKKNYFQIFRADGNSQMYLTFVDHMDSFLMYNLKTMFEHHVKDNAWKNQQGLAKVKN</sequence>
<proteinExistence type="predicted"/>
<feature type="compositionally biased region" description="Polar residues" evidence="2">
    <location>
        <begin position="108"/>
        <end position="131"/>
    </location>
</feature>
<accession>A0A699GYS7</accession>
<protein>
    <submittedName>
        <fullName evidence="3">Uncharacterized protein</fullName>
    </submittedName>
</protein>
<organism evidence="3">
    <name type="scientific">Tanacetum cinerariifolium</name>
    <name type="common">Dalmatian daisy</name>
    <name type="synonym">Chrysanthemum cinerariifolium</name>
    <dbReference type="NCBI Taxonomy" id="118510"/>
    <lineage>
        <taxon>Eukaryota</taxon>
        <taxon>Viridiplantae</taxon>
        <taxon>Streptophyta</taxon>
        <taxon>Embryophyta</taxon>
        <taxon>Tracheophyta</taxon>
        <taxon>Spermatophyta</taxon>
        <taxon>Magnoliopsida</taxon>
        <taxon>eudicotyledons</taxon>
        <taxon>Gunneridae</taxon>
        <taxon>Pentapetalae</taxon>
        <taxon>asterids</taxon>
        <taxon>campanulids</taxon>
        <taxon>Asterales</taxon>
        <taxon>Asteraceae</taxon>
        <taxon>Asteroideae</taxon>
        <taxon>Anthemideae</taxon>
        <taxon>Anthemidinae</taxon>
        <taxon>Tanacetum</taxon>
    </lineage>
</organism>
<keyword evidence="1" id="KW-0175">Coiled coil</keyword>
<evidence type="ECO:0000256" key="1">
    <source>
        <dbReference type="SAM" id="Coils"/>
    </source>
</evidence>
<feature type="coiled-coil region" evidence="1">
    <location>
        <begin position="325"/>
        <end position="384"/>
    </location>
</feature>
<name>A0A699GYS7_TANCI</name>
<feature type="coiled-coil region" evidence="1">
    <location>
        <begin position="154"/>
        <end position="181"/>
    </location>
</feature>
<evidence type="ECO:0000256" key="2">
    <source>
        <dbReference type="SAM" id="MobiDB-lite"/>
    </source>
</evidence>
<reference evidence="3" key="1">
    <citation type="journal article" date="2019" name="Sci. Rep.">
        <title>Draft genome of Tanacetum cinerariifolium, the natural source of mosquito coil.</title>
        <authorList>
            <person name="Yamashiro T."/>
            <person name="Shiraishi A."/>
            <person name="Satake H."/>
            <person name="Nakayama K."/>
        </authorList>
    </citation>
    <scope>NUCLEOTIDE SEQUENCE</scope>
</reference>
<gene>
    <name evidence="3" type="ORF">Tci_256887</name>
</gene>
<evidence type="ECO:0000313" key="3">
    <source>
        <dbReference type="EMBL" id="GEW84911.1"/>
    </source>
</evidence>
<dbReference type="EMBL" id="BKCJ010076857">
    <property type="protein sequence ID" value="GEW84911.1"/>
    <property type="molecule type" value="Genomic_DNA"/>
</dbReference>